<dbReference type="InterPro" id="IPR000445">
    <property type="entry name" value="HhH_motif"/>
</dbReference>
<gene>
    <name evidence="3" type="ORF">SPARVUS_LOCUS6643083</name>
</gene>
<dbReference type="Proteomes" id="UP001162483">
    <property type="component" value="Unassembled WGS sequence"/>
</dbReference>
<dbReference type="EMBL" id="CATNWA010014146">
    <property type="protein sequence ID" value="CAI9568082.1"/>
    <property type="molecule type" value="Genomic_DNA"/>
</dbReference>
<accession>A0ABN9DAK0</accession>
<organism evidence="3 4">
    <name type="scientific">Staurois parvus</name>
    <dbReference type="NCBI Taxonomy" id="386267"/>
    <lineage>
        <taxon>Eukaryota</taxon>
        <taxon>Metazoa</taxon>
        <taxon>Chordata</taxon>
        <taxon>Craniata</taxon>
        <taxon>Vertebrata</taxon>
        <taxon>Euteleostomi</taxon>
        <taxon>Amphibia</taxon>
        <taxon>Batrachia</taxon>
        <taxon>Anura</taxon>
        <taxon>Neobatrachia</taxon>
        <taxon>Ranoidea</taxon>
        <taxon>Ranidae</taxon>
        <taxon>Staurois</taxon>
    </lineage>
</organism>
<evidence type="ECO:0000256" key="2">
    <source>
        <dbReference type="ARBA" id="ARBA00023204"/>
    </source>
</evidence>
<name>A0ABN9DAK0_9NEOB</name>
<dbReference type="Pfam" id="PF00633">
    <property type="entry name" value="HHH"/>
    <property type="match status" value="1"/>
</dbReference>
<dbReference type="PANTHER" id="PTHR21521:SF0">
    <property type="entry name" value="AMUN, ISOFORM A"/>
    <property type="match status" value="1"/>
</dbReference>
<protein>
    <submittedName>
        <fullName evidence="3">Uncharacterized protein</fullName>
    </submittedName>
</protein>
<dbReference type="InterPro" id="IPR011257">
    <property type="entry name" value="DNA_glycosylase"/>
</dbReference>
<dbReference type="SUPFAM" id="SSF48150">
    <property type="entry name" value="DNA-glycosylase"/>
    <property type="match status" value="1"/>
</dbReference>
<dbReference type="PANTHER" id="PTHR21521">
    <property type="entry name" value="AMUN, ISOFORM A"/>
    <property type="match status" value="1"/>
</dbReference>
<comment type="caution">
    <text evidence="3">The sequence shown here is derived from an EMBL/GenBank/DDBJ whole genome shotgun (WGS) entry which is preliminary data.</text>
</comment>
<evidence type="ECO:0000313" key="3">
    <source>
        <dbReference type="EMBL" id="CAI9568082.1"/>
    </source>
</evidence>
<dbReference type="Gene3D" id="1.10.340.30">
    <property type="entry name" value="Hypothetical protein, domain 2"/>
    <property type="match status" value="1"/>
</dbReference>
<keyword evidence="2" id="KW-0234">DNA repair</keyword>
<keyword evidence="4" id="KW-1185">Reference proteome</keyword>
<sequence length="225" mass="25495">MALTSSLFQCGDPKKWQQVSDVYWEVVEAVGAKKKRLVELDRWVQEELPKTISARAQRSLKQEELVKLMEWKLLRGKFRPRLQQMAASNPESTVESCTRKAFQCLPNVSAAIEELCQLKGIGPATASAVLCAGAPESAAFMADEAVESVPGLVPIQYNLKHYLKYLEEIRKKAETLNADSEERNWTPHRVELCLWAWKVGQKLCPKVLENLEDADERPAKKLKTK</sequence>
<reference evidence="3" key="1">
    <citation type="submission" date="2023-05" db="EMBL/GenBank/DDBJ databases">
        <authorList>
            <person name="Stuckert A."/>
        </authorList>
    </citation>
    <scope>NUCLEOTIDE SEQUENCE</scope>
</reference>
<proteinExistence type="predicted"/>
<evidence type="ECO:0000256" key="1">
    <source>
        <dbReference type="ARBA" id="ARBA00022763"/>
    </source>
</evidence>
<keyword evidence="1" id="KW-0227">DNA damage</keyword>
<evidence type="ECO:0000313" key="4">
    <source>
        <dbReference type="Proteomes" id="UP001162483"/>
    </source>
</evidence>